<dbReference type="InterPro" id="IPR036691">
    <property type="entry name" value="Endo/exonu/phosph_ase_sf"/>
</dbReference>
<feature type="transmembrane region" description="Helical" evidence="1">
    <location>
        <begin position="73"/>
        <end position="95"/>
    </location>
</feature>
<protein>
    <submittedName>
        <fullName evidence="3">Endonuclease/exonuclease/phosphatase family protein</fullName>
    </submittedName>
</protein>
<feature type="transmembrane region" description="Helical" evidence="1">
    <location>
        <begin position="45"/>
        <end position="66"/>
    </location>
</feature>
<keyword evidence="3" id="KW-0378">Hydrolase</keyword>
<evidence type="ECO:0000313" key="3">
    <source>
        <dbReference type="EMBL" id="MBG0567836.1"/>
    </source>
</evidence>
<evidence type="ECO:0000256" key="1">
    <source>
        <dbReference type="SAM" id="Phobius"/>
    </source>
</evidence>
<gene>
    <name evidence="3" type="ORF">I4J89_40995</name>
</gene>
<dbReference type="Gene3D" id="3.60.10.10">
    <property type="entry name" value="Endonuclease/exonuclease/phosphatase"/>
    <property type="match status" value="1"/>
</dbReference>
<keyword evidence="3" id="KW-0255">Endonuclease</keyword>
<keyword evidence="4" id="KW-1185">Reference proteome</keyword>
<name>A0A931CK13_9ACTN</name>
<dbReference type="Proteomes" id="UP000598146">
    <property type="component" value="Unassembled WGS sequence"/>
</dbReference>
<accession>A0A931CK13</accession>
<evidence type="ECO:0000259" key="2">
    <source>
        <dbReference type="Pfam" id="PF03372"/>
    </source>
</evidence>
<dbReference type="SUPFAM" id="SSF56219">
    <property type="entry name" value="DNase I-like"/>
    <property type="match status" value="1"/>
</dbReference>
<keyword evidence="3" id="KW-0540">Nuclease</keyword>
<feature type="domain" description="Endonuclease/exonuclease/phosphatase" evidence="2">
    <location>
        <begin position="111"/>
        <end position="319"/>
    </location>
</feature>
<proteinExistence type="predicted"/>
<dbReference type="Pfam" id="PF03372">
    <property type="entry name" value="Exo_endo_phos"/>
    <property type="match status" value="1"/>
</dbReference>
<reference evidence="3" key="1">
    <citation type="submission" date="2020-11" db="EMBL/GenBank/DDBJ databases">
        <title>Isolation and identification of active actinomycetes.</title>
        <authorList>
            <person name="Sun X."/>
        </authorList>
    </citation>
    <scope>NUCLEOTIDE SEQUENCE</scope>
    <source>
        <strain evidence="3">NEAU-A11</strain>
    </source>
</reference>
<dbReference type="AlphaFoldDB" id="A0A931CK13"/>
<dbReference type="RefSeq" id="WP_196419614.1">
    <property type="nucleotide sequence ID" value="NZ_JADQTO010000031.1"/>
</dbReference>
<dbReference type="GO" id="GO:0004519">
    <property type="term" value="F:endonuclease activity"/>
    <property type="evidence" value="ECO:0007669"/>
    <property type="project" value="UniProtKB-KW"/>
</dbReference>
<organism evidence="3 4">
    <name type="scientific">Actinoplanes aureus</name>
    <dbReference type="NCBI Taxonomy" id="2792083"/>
    <lineage>
        <taxon>Bacteria</taxon>
        <taxon>Bacillati</taxon>
        <taxon>Actinomycetota</taxon>
        <taxon>Actinomycetes</taxon>
        <taxon>Micromonosporales</taxon>
        <taxon>Micromonosporaceae</taxon>
        <taxon>Actinoplanes</taxon>
    </lineage>
</organism>
<sequence>MTITDAPLRTRTPKRRVVLNVLVWLFLTPGLVWLLGRAFGLERGVLVMVIAFTPYVAACSLIPLLIALATKRWAAAAAAGLVAVGLAACVLPRALPDFDKGPSEGVELRVMTANLWFGTAEPAGLIRTIRDNDIAVLAVQEFTPGGEAALRAAGIAELLPHQQLAAEDGASGSGLYSRYPLTTPGSRRNDGGFMQTYATIQAPDAAPVFVESVHPLAPAHPTVLNGWSADLREQLPADPDSTPRILLGDFNATLDHRKLRDLIDTGYRDAADAVGKGLVASWGPYDGDLIPPVTIDHVLVDERIGVRDVEVFAVSRSDHRAVVASLTVPAAS</sequence>
<feature type="transmembrane region" description="Helical" evidence="1">
    <location>
        <begin position="17"/>
        <end position="39"/>
    </location>
</feature>
<dbReference type="InterPro" id="IPR005135">
    <property type="entry name" value="Endo/exonuclease/phosphatase"/>
</dbReference>
<keyword evidence="1" id="KW-0812">Transmembrane</keyword>
<evidence type="ECO:0000313" key="4">
    <source>
        <dbReference type="Proteomes" id="UP000598146"/>
    </source>
</evidence>
<comment type="caution">
    <text evidence="3">The sequence shown here is derived from an EMBL/GenBank/DDBJ whole genome shotgun (WGS) entry which is preliminary data.</text>
</comment>
<keyword evidence="1" id="KW-0472">Membrane</keyword>
<dbReference type="EMBL" id="JADQTO010000031">
    <property type="protein sequence ID" value="MBG0567836.1"/>
    <property type="molecule type" value="Genomic_DNA"/>
</dbReference>
<keyword evidence="1" id="KW-1133">Transmembrane helix</keyword>